<feature type="compositionally biased region" description="Low complexity" evidence="1">
    <location>
        <begin position="210"/>
        <end position="238"/>
    </location>
</feature>
<dbReference type="InterPro" id="IPR010127">
    <property type="entry name" value="Phasin_subfam-1"/>
</dbReference>
<protein>
    <submittedName>
        <fullName evidence="3">TIGR01841 family phasin</fullName>
    </submittedName>
</protein>
<dbReference type="EMBL" id="JAPIVE010000001">
    <property type="protein sequence ID" value="MCX2523727.1"/>
    <property type="molecule type" value="Genomic_DNA"/>
</dbReference>
<feature type="compositionally biased region" description="Polar residues" evidence="1">
    <location>
        <begin position="197"/>
        <end position="209"/>
    </location>
</feature>
<dbReference type="Pfam" id="PF09361">
    <property type="entry name" value="Phasin_2"/>
    <property type="match status" value="1"/>
</dbReference>
<dbReference type="Proteomes" id="UP001165678">
    <property type="component" value="Unassembled WGS sequence"/>
</dbReference>
<accession>A0AA41ZEA9</accession>
<reference evidence="3" key="1">
    <citation type="submission" date="2022-11" db="EMBL/GenBank/DDBJ databases">
        <title>Larsenimonas rhizosphaerae sp. nov., isolated from a tidal mudflat.</title>
        <authorList>
            <person name="Lee S.D."/>
            <person name="Kim I.S."/>
        </authorList>
    </citation>
    <scope>NUCLEOTIDE SEQUENCE</scope>
    <source>
        <strain evidence="3">GH2-1</strain>
    </source>
</reference>
<evidence type="ECO:0000256" key="1">
    <source>
        <dbReference type="SAM" id="MobiDB-lite"/>
    </source>
</evidence>
<organism evidence="3 4">
    <name type="scientific">Larsenimonas rhizosphaerae</name>
    <dbReference type="NCBI Taxonomy" id="2944682"/>
    <lineage>
        <taxon>Bacteria</taxon>
        <taxon>Pseudomonadati</taxon>
        <taxon>Pseudomonadota</taxon>
        <taxon>Gammaproteobacteria</taxon>
        <taxon>Oceanospirillales</taxon>
        <taxon>Halomonadaceae</taxon>
        <taxon>Larsenimonas</taxon>
    </lineage>
</organism>
<dbReference type="RefSeq" id="WP_250937561.1">
    <property type="nucleotide sequence ID" value="NZ_JAMLJK010000001.1"/>
</dbReference>
<feature type="region of interest" description="Disordered" evidence="1">
    <location>
        <begin position="166"/>
        <end position="238"/>
    </location>
</feature>
<evidence type="ECO:0000259" key="2">
    <source>
        <dbReference type="Pfam" id="PF09361"/>
    </source>
</evidence>
<feature type="domain" description="Phasin" evidence="2">
    <location>
        <begin position="8"/>
        <end position="105"/>
    </location>
</feature>
<dbReference type="AlphaFoldDB" id="A0AA41ZEA9"/>
<sequence>MYTMNNPEKMKDMYRDQLDSMMGFSRQWMKGVEQLTELNLRTTRDMMEQGSDMTRKMLSAREAQEVFNLQTVMFQPFSERSMAYTQNAYRIMSGVQSDVIKSAEEKTSQRVQAVQGYIDDMARNAPVGSESTVSMAKSATTAANSFYDTMQKMVRQTIENAERNFEAATSTAHDQARKATEMSSRYASEAQSAVKESAQTAEAQMATASRTAEATAKDASAQAQKAAEASKNAASSRK</sequence>
<feature type="compositionally biased region" description="Polar residues" evidence="1">
    <location>
        <begin position="181"/>
        <end position="191"/>
    </location>
</feature>
<keyword evidence="4" id="KW-1185">Reference proteome</keyword>
<proteinExistence type="predicted"/>
<evidence type="ECO:0000313" key="3">
    <source>
        <dbReference type="EMBL" id="MCX2523727.1"/>
    </source>
</evidence>
<name>A0AA41ZEA9_9GAMM</name>
<evidence type="ECO:0000313" key="4">
    <source>
        <dbReference type="Proteomes" id="UP001165678"/>
    </source>
</evidence>
<dbReference type="NCBIfam" id="TIGR01841">
    <property type="entry name" value="phasin"/>
    <property type="match status" value="1"/>
</dbReference>
<dbReference type="InterPro" id="IPR018968">
    <property type="entry name" value="Phasin"/>
</dbReference>
<gene>
    <name evidence="3" type="primary">phaP</name>
    <name evidence="3" type="ORF">OQ287_05700</name>
</gene>
<comment type="caution">
    <text evidence="3">The sequence shown here is derived from an EMBL/GenBank/DDBJ whole genome shotgun (WGS) entry which is preliminary data.</text>
</comment>